<evidence type="ECO:0000313" key="2">
    <source>
        <dbReference type="Proteomes" id="UP000269410"/>
    </source>
</evidence>
<protein>
    <submittedName>
        <fullName evidence="1">Uncharacterized protein</fullName>
    </submittedName>
</protein>
<name>A0A3M0Z5D5_9BACT</name>
<dbReference type="EMBL" id="RFKV01000042">
    <property type="protein sequence ID" value="RMD77348.1"/>
    <property type="molecule type" value="Genomic_DNA"/>
</dbReference>
<sequence>MEKKTRFVTDEDLVNKKVNYYARFVALNPDDGSCNAMYLPSSQVKIQYGKPSDTELKVFKHNYHEVEVNTDLELISLEYQPVRFQSEWFNPIGHYIYTKDVTYLDSQFNTQFLAKKGDKFYISSEHTQSNETFLDKINKAVNSLPEFVKAVAKIINYVAENYNSIKTLAINGLAGSLNSLGVPCDSECKALLNAGLSIAQSAIGLPPSLPNFDQLLNQGIDYMAAKLAEQIDENLGVPFSDVVIEEVTKKALNKVKDEVSKANEDVVKTSPLSFKPDPDYLYNPAILKVKVKNNGSNPSGGYLNLKFIDTNNLESVDLKIRNLYEEVGLNIPTIKPNRTLEIPVILKENYFDYRSYKQDSHNEYICSTTDGKCNQLVQNDNYTLSLRKARWLKIYNGDKNVKLELSISGKNYLSNFNPSLIGFDSSKWVKIGNNFGSQVWFDSLSGTYHHFTSKPVENLSIQDNIQPKKAFKKQF</sequence>
<evidence type="ECO:0000313" key="1">
    <source>
        <dbReference type="EMBL" id="RMD77348.1"/>
    </source>
</evidence>
<dbReference type="AlphaFoldDB" id="A0A3M0Z5D5"/>
<proteinExistence type="predicted"/>
<reference evidence="1 2" key="1">
    <citation type="submission" date="2018-10" db="EMBL/GenBank/DDBJ databases">
        <title>Thermophilic Lithotrophy and Phototrophy in an Intertidal, Iron-rich, Geothermal Spring.</title>
        <authorList>
            <person name="Ward L.M."/>
            <person name="Idei A."/>
            <person name="Nakagawa M."/>
            <person name="Ueno Y."/>
            <person name="Fischer W."/>
            <person name="Mcglynn S.E."/>
        </authorList>
    </citation>
    <scope>NUCLEOTIDE SEQUENCE [LARGE SCALE GENOMIC DNA]</scope>
    <source>
        <strain evidence="1">J137</strain>
    </source>
</reference>
<gene>
    <name evidence="1" type="ORF">D6810_01220</name>
</gene>
<comment type="caution">
    <text evidence="1">The sequence shown here is derived from an EMBL/GenBank/DDBJ whole genome shotgun (WGS) entry which is preliminary data.</text>
</comment>
<accession>A0A3M0Z5D5</accession>
<dbReference type="Proteomes" id="UP000269410">
    <property type="component" value="Unassembled WGS sequence"/>
</dbReference>
<organism evidence="1 2">
    <name type="scientific">Candidatus Dojkabacteria bacterium</name>
    <dbReference type="NCBI Taxonomy" id="2099670"/>
    <lineage>
        <taxon>Bacteria</taxon>
        <taxon>Candidatus Dojkabacteria</taxon>
    </lineage>
</organism>